<keyword evidence="13 19" id="KW-0573">Peptidoglycan synthesis</keyword>
<keyword evidence="14 19" id="KW-0560">Oxidoreductase</keyword>
<keyword evidence="12 19" id="KW-0133">Cell shape</keyword>
<evidence type="ECO:0000256" key="11">
    <source>
        <dbReference type="ARBA" id="ARBA00022857"/>
    </source>
</evidence>
<comment type="function">
    <text evidence="2 19">Cell wall formation.</text>
</comment>
<keyword evidence="8 19" id="KW-0132">Cell division</keyword>
<dbReference type="HAMAP" id="MF_00037">
    <property type="entry name" value="MurB"/>
    <property type="match status" value="1"/>
</dbReference>
<dbReference type="Gene3D" id="3.30.465.10">
    <property type="match status" value="1"/>
</dbReference>
<dbReference type="SUPFAM" id="SSF56176">
    <property type="entry name" value="FAD-binding/transporter-associated domain-like"/>
    <property type="match status" value="1"/>
</dbReference>
<evidence type="ECO:0000256" key="9">
    <source>
        <dbReference type="ARBA" id="ARBA00022630"/>
    </source>
</evidence>
<dbReference type="GO" id="GO:0008762">
    <property type="term" value="F:UDP-N-acetylmuramate dehydrogenase activity"/>
    <property type="evidence" value="ECO:0007669"/>
    <property type="project" value="UniProtKB-EC"/>
</dbReference>
<dbReference type="InterPro" id="IPR016169">
    <property type="entry name" value="FAD-bd_PCMH_sub2"/>
</dbReference>
<evidence type="ECO:0000256" key="15">
    <source>
        <dbReference type="ARBA" id="ARBA00023306"/>
    </source>
</evidence>
<dbReference type="InterPro" id="IPR036318">
    <property type="entry name" value="FAD-bd_PCMH-like_sf"/>
</dbReference>
<keyword evidence="15 19" id="KW-0131">Cell cycle</keyword>
<evidence type="ECO:0000256" key="3">
    <source>
        <dbReference type="ARBA" id="ARBA00004496"/>
    </source>
</evidence>
<protein>
    <recommendedName>
        <fullName evidence="6 19">UDP-N-acetylenolpyruvoylglucosamine reductase</fullName>
        <ecNumber evidence="5 19">1.3.1.98</ecNumber>
    </recommendedName>
    <alternativeName>
        <fullName evidence="17 19">UDP-N-acetylmuramate dehydrogenase</fullName>
    </alternativeName>
</protein>
<dbReference type="Gene3D" id="3.90.78.10">
    <property type="entry name" value="UDP-N-acetylenolpyruvoylglucosamine reductase, C-terminal domain"/>
    <property type="match status" value="1"/>
</dbReference>
<keyword evidence="7 19" id="KW-0963">Cytoplasm</keyword>
<keyword evidence="9 19" id="KW-0285">Flavoprotein</keyword>
<dbReference type="InterPro" id="IPR036635">
    <property type="entry name" value="MurB_C_sf"/>
</dbReference>
<comment type="cofactor">
    <cofactor evidence="1 19">
        <name>FAD</name>
        <dbReference type="ChEBI" id="CHEBI:57692"/>
    </cofactor>
</comment>
<dbReference type="PANTHER" id="PTHR21071">
    <property type="entry name" value="UDP-N-ACETYLENOLPYRUVOYLGLUCOSAMINE REDUCTASE"/>
    <property type="match status" value="1"/>
</dbReference>
<name>A0ABT8T5H9_9BACT</name>
<keyword evidence="16 19" id="KW-0961">Cell wall biogenesis/degradation</keyword>
<comment type="subcellular location">
    <subcellularLocation>
        <location evidence="3 19">Cytoplasm</location>
    </subcellularLocation>
</comment>
<evidence type="ECO:0000256" key="1">
    <source>
        <dbReference type="ARBA" id="ARBA00001974"/>
    </source>
</evidence>
<proteinExistence type="inferred from homology"/>
<dbReference type="EC" id="1.3.1.98" evidence="5 19"/>
<evidence type="ECO:0000256" key="16">
    <source>
        <dbReference type="ARBA" id="ARBA00023316"/>
    </source>
</evidence>
<dbReference type="InterPro" id="IPR011601">
    <property type="entry name" value="MurB_C"/>
</dbReference>
<evidence type="ECO:0000256" key="2">
    <source>
        <dbReference type="ARBA" id="ARBA00003921"/>
    </source>
</evidence>
<dbReference type="EMBL" id="JAULJQ010000002">
    <property type="protein sequence ID" value="MDO2408899.1"/>
    <property type="molecule type" value="Genomic_DNA"/>
</dbReference>
<evidence type="ECO:0000256" key="14">
    <source>
        <dbReference type="ARBA" id="ARBA00023002"/>
    </source>
</evidence>
<accession>A0ABT8T5H9</accession>
<evidence type="ECO:0000256" key="4">
    <source>
        <dbReference type="ARBA" id="ARBA00004752"/>
    </source>
</evidence>
<feature type="active site" description="Proton donor" evidence="19">
    <location>
        <position position="179"/>
    </location>
</feature>
<evidence type="ECO:0000256" key="10">
    <source>
        <dbReference type="ARBA" id="ARBA00022827"/>
    </source>
</evidence>
<organism evidence="21 22">
    <name type="scientific">Campylobacter magnus</name>
    <dbReference type="NCBI Taxonomy" id="3026462"/>
    <lineage>
        <taxon>Bacteria</taxon>
        <taxon>Pseudomonadati</taxon>
        <taxon>Campylobacterota</taxon>
        <taxon>Epsilonproteobacteria</taxon>
        <taxon>Campylobacterales</taxon>
        <taxon>Campylobacteraceae</taxon>
        <taxon>Campylobacter</taxon>
    </lineage>
</organism>
<comment type="similarity">
    <text evidence="19">Belongs to the MurB family.</text>
</comment>
<dbReference type="NCBIfam" id="NF010479">
    <property type="entry name" value="PRK13904.1"/>
    <property type="match status" value="1"/>
</dbReference>
<evidence type="ECO:0000256" key="12">
    <source>
        <dbReference type="ARBA" id="ARBA00022960"/>
    </source>
</evidence>
<evidence type="ECO:0000256" key="6">
    <source>
        <dbReference type="ARBA" id="ARBA00015188"/>
    </source>
</evidence>
<evidence type="ECO:0000256" key="8">
    <source>
        <dbReference type="ARBA" id="ARBA00022618"/>
    </source>
</evidence>
<dbReference type="InterPro" id="IPR003170">
    <property type="entry name" value="MurB"/>
</dbReference>
<evidence type="ECO:0000256" key="7">
    <source>
        <dbReference type="ARBA" id="ARBA00022490"/>
    </source>
</evidence>
<dbReference type="RefSeq" id="WP_302243666.1">
    <property type="nucleotide sequence ID" value="NZ_JAULJQ010000002.1"/>
</dbReference>
<dbReference type="SUPFAM" id="SSF56194">
    <property type="entry name" value="Uridine diphospho-N-Acetylenolpyruvylglucosamine reductase, MurB, C-terminal domain"/>
    <property type="match status" value="1"/>
</dbReference>
<sequence length="254" mass="27377">MRVDFSKFSSVKIGAELEVAELNEVCDFDGFIIGNACNLLVGAPKQALAMLGGKFDYIKLDNDILRIGAKTSARDIFAFAKKHDLKGFELCGSVPGSLGGLIKMNAGLKGHSISDNLLEISTSTATLSKDECGFAYRKSDIKGVIFEAVFRAVKGFNEGLLADFNEARKNQPKGASFGSIFKNPTNDSAGRLIEAVGLKGYKIGDCELSAKHANFLINHGKGSFDEALWLINLAKSKVKESFGIELETEVVILN</sequence>
<evidence type="ECO:0000256" key="5">
    <source>
        <dbReference type="ARBA" id="ARBA00012518"/>
    </source>
</evidence>
<keyword evidence="22" id="KW-1185">Reference proteome</keyword>
<evidence type="ECO:0000256" key="19">
    <source>
        <dbReference type="HAMAP-Rule" id="MF_00037"/>
    </source>
</evidence>
<feature type="active site" evidence="19">
    <location>
        <position position="137"/>
    </location>
</feature>
<feature type="domain" description="UDP-N-acetylenolpyruvoylglucosamine reductase C-terminal" evidence="20">
    <location>
        <begin position="165"/>
        <end position="252"/>
    </location>
</feature>
<dbReference type="Pfam" id="PF02873">
    <property type="entry name" value="MurB_C"/>
    <property type="match status" value="1"/>
</dbReference>
<evidence type="ECO:0000313" key="21">
    <source>
        <dbReference type="EMBL" id="MDO2408899.1"/>
    </source>
</evidence>
<keyword evidence="10 19" id="KW-0274">FAD</keyword>
<evidence type="ECO:0000259" key="20">
    <source>
        <dbReference type="Pfam" id="PF02873"/>
    </source>
</evidence>
<feature type="active site" evidence="19">
    <location>
        <position position="249"/>
    </location>
</feature>
<evidence type="ECO:0000313" key="22">
    <source>
        <dbReference type="Proteomes" id="UP001171111"/>
    </source>
</evidence>
<dbReference type="Proteomes" id="UP001171111">
    <property type="component" value="Unassembled WGS sequence"/>
</dbReference>
<dbReference type="NCBIfam" id="TIGR00179">
    <property type="entry name" value="murB"/>
    <property type="match status" value="1"/>
</dbReference>
<reference evidence="21 22" key="1">
    <citation type="submission" date="2023-06" db="EMBL/GenBank/DDBJ databases">
        <title>Campylobacter magnum sp. nov., isolated from cecal contents of domestic pigs (Sus scrofa domesticus).</title>
        <authorList>
            <person name="Papic B."/>
            <person name="Gruntar I."/>
        </authorList>
    </citation>
    <scope>NUCLEOTIDE SEQUENCE [LARGE SCALE GENOMIC DNA]</scope>
    <source>
        <strain evidence="22">34484-21</strain>
    </source>
</reference>
<evidence type="ECO:0000256" key="17">
    <source>
        <dbReference type="ARBA" id="ARBA00031026"/>
    </source>
</evidence>
<comment type="catalytic activity">
    <reaction evidence="18 19">
        <text>UDP-N-acetyl-alpha-D-muramate + NADP(+) = UDP-N-acetyl-3-O-(1-carboxyvinyl)-alpha-D-glucosamine + NADPH + H(+)</text>
        <dbReference type="Rhea" id="RHEA:12248"/>
        <dbReference type="ChEBI" id="CHEBI:15378"/>
        <dbReference type="ChEBI" id="CHEBI:57783"/>
        <dbReference type="ChEBI" id="CHEBI:58349"/>
        <dbReference type="ChEBI" id="CHEBI:68483"/>
        <dbReference type="ChEBI" id="CHEBI:70757"/>
        <dbReference type="EC" id="1.3.1.98"/>
    </reaction>
</comment>
<dbReference type="PANTHER" id="PTHR21071:SF4">
    <property type="entry name" value="UDP-N-ACETYLENOLPYRUVOYLGLUCOSAMINE REDUCTASE"/>
    <property type="match status" value="1"/>
</dbReference>
<evidence type="ECO:0000256" key="18">
    <source>
        <dbReference type="ARBA" id="ARBA00048914"/>
    </source>
</evidence>
<evidence type="ECO:0000256" key="13">
    <source>
        <dbReference type="ARBA" id="ARBA00022984"/>
    </source>
</evidence>
<gene>
    <name evidence="19" type="primary">murB</name>
    <name evidence="21" type="ORF">Q2362_02140</name>
</gene>
<comment type="pathway">
    <text evidence="4 19">Cell wall biogenesis; peptidoglycan biosynthesis.</text>
</comment>
<comment type="caution">
    <text evidence="21">The sequence shown here is derived from an EMBL/GenBank/DDBJ whole genome shotgun (WGS) entry which is preliminary data.</text>
</comment>
<keyword evidence="11 19" id="KW-0521">NADP</keyword>